<name>A0A2G4EW53_9CYAN</name>
<accession>A0A2G4EW53</accession>
<proteinExistence type="predicted"/>
<organism evidence="2 3">
    <name type="scientific">Tychonema bourrellyi FEM_GT703</name>
    <dbReference type="NCBI Taxonomy" id="2040638"/>
    <lineage>
        <taxon>Bacteria</taxon>
        <taxon>Bacillati</taxon>
        <taxon>Cyanobacteriota</taxon>
        <taxon>Cyanophyceae</taxon>
        <taxon>Oscillatoriophycideae</taxon>
        <taxon>Oscillatoriales</taxon>
        <taxon>Microcoleaceae</taxon>
        <taxon>Tychonema</taxon>
    </lineage>
</organism>
<feature type="compositionally biased region" description="Basic residues" evidence="1">
    <location>
        <begin position="34"/>
        <end position="50"/>
    </location>
</feature>
<feature type="region of interest" description="Disordered" evidence="1">
    <location>
        <begin position="34"/>
        <end position="53"/>
    </location>
</feature>
<dbReference type="EMBL" id="NXIB02000157">
    <property type="protein sequence ID" value="PHX53754.1"/>
    <property type="molecule type" value="Genomic_DNA"/>
</dbReference>
<evidence type="ECO:0000256" key="1">
    <source>
        <dbReference type="SAM" id="MobiDB-lite"/>
    </source>
</evidence>
<keyword evidence="3" id="KW-1185">Reference proteome</keyword>
<protein>
    <submittedName>
        <fullName evidence="2">Uncharacterized protein</fullName>
    </submittedName>
</protein>
<reference evidence="2" key="1">
    <citation type="submission" date="2017-10" db="EMBL/GenBank/DDBJ databases">
        <title>Draft genome sequence of the planktic cyanobacteria Tychonema bourrellyi isolated from alpine lentic freshwater.</title>
        <authorList>
            <person name="Tett A."/>
            <person name="Armanini F."/>
            <person name="Asnicar F."/>
            <person name="Boscaini A."/>
            <person name="Pasolli E."/>
            <person name="Zolfo M."/>
            <person name="Donati C."/>
            <person name="Salmaso N."/>
            <person name="Segata N."/>
        </authorList>
    </citation>
    <scope>NUCLEOTIDE SEQUENCE</scope>
    <source>
        <strain evidence="2">FEM_GT703</strain>
    </source>
</reference>
<gene>
    <name evidence="2" type="ORF">CP500_019770</name>
</gene>
<dbReference type="AlphaFoldDB" id="A0A2G4EW53"/>
<evidence type="ECO:0000313" key="3">
    <source>
        <dbReference type="Proteomes" id="UP000226442"/>
    </source>
</evidence>
<evidence type="ECO:0000313" key="2">
    <source>
        <dbReference type="EMBL" id="PHX53754.1"/>
    </source>
</evidence>
<sequence>MLMQLFLQKRFLRSLSRECQLKFKRKVLRKLGVRSHRNRGDRHKGDRHSRHSQDNGFFFGLLFQGFVTFWFDRTNYLA</sequence>
<dbReference type="Proteomes" id="UP000226442">
    <property type="component" value="Unassembled WGS sequence"/>
</dbReference>
<comment type="caution">
    <text evidence="2">The sequence shown here is derived from an EMBL/GenBank/DDBJ whole genome shotgun (WGS) entry which is preliminary data.</text>
</comment>